<name>A0ABZ0GND2_9GAMM</name>
<sequence>MKSINIAFLFVTIFTLFSVKSYADNVTFIAGDNSTATMLCVAAVSNDLVKTEKYIKRLSWQQTGMRQKTNFVLGDVSCNDANLIKFTAQYNADKTYDFLNNNAMNKYKLSDDEIKIIDLARVNSNNSAPQIIVITSR</sequence>
<dbReference type="InterPro" id="IPR022193">
    <property type="entry name" value="DUF3718"/>
</dbReference>
<gene>
    <name evidence="1" type="ORF">RI844_16040</name>
</gene>
<keyword evidence="2" id="KW-1185">Reference proteome</keyword>
<organism evidence="1 2">
    <name type="scientific">Thalassotalea fonticola</name>
    <dbReference type="NCBI Taxonomy" id="3065649"/>
    <lineage>
        <taxon>Bacteria</taxon>
        <taxon>Pseudomonadati</taxon>
        <taxon>Pseudomonadota</taxon>
        <taxon>Gammaproteobacteria</taxon>
        <taxon>Alteromonadales</taxon>
        <taxon>Colwelliaceae</taxon>
        <taxon>Thalassotalea</taxon>
    </lineage>
</organism>
<evidence type="ECO:0000313" key="1">
    <source>
        <dbReference type="EMBL" id="WOH36868.1"/>
    </source>
</evidence>
<protein>
    <submittedName>
        <fullName evidence="1">DUF3718 domain-containing protein</fullName>
    </submittedName>
</protein>
<accession>A0ABZ0GND2</accession>
<proteinExistence type="predicted"/>
<evidence type="ECO:0000313" key="2">
    <source>
        <dbReference type="Proteomes" id="UP001301442"/>
    </source>
</evidence>
<dbReference type="Pfam" id="PF12514">
    <property type="entry name" value="DUF3718"/>
    <property type="match status" value="1"/>
</dbReference>
<dbReference type="EMBL" id="CP136600">
    <property type="protein sequence ID" value="WOH36868.1"/>
    <property type="molecule type" value="Genomic_DNA"/>
</dbReference>
<dbReference type="RefSeq" id="WP_348395680.1">
    <property type="nucleotide sequence ID" value="NZ_CP136600.1"/>
</dbReference>
<reference evidence="1 2" key="1">
    <citation type="submission" date="2023-09" db="EMBL/GenBank/DDBJ databases">
        <authorList>
            <person name="Qi X."/>
        </authorList>
    </citation>
    <scope>NUCLEOTIDE SEQUENCE [LARGE SCALE GENOMIC DNA]</scope>
    <source>
        <strain evidence="1 2">S1-1</strain>
    </source>
</reference>
<dbReference type="Proteomes" id="UP001301442">
    <property type="component" value="Chromosome"/>
</dbReference>